<dbReference type="RefSeq" id="WP_199025605.1">
    <property type="nucleotide sequence ID" value="NZ_JAELVR010000010.1"/>
</dbReference>
<dbReference type="AlphaFoldDB" id="A0A8J7J795"/>
<keyword evidence="1 2" id="KW-0238">DNA-binding</keyword>
<dbReference type="InterPro" id="IPR011990">
    <property type="entry name" value="TPR-like_helical_dom_sf"/>
</dbReference>
<evidence type="ECO:0000259" key="3">
    <source>
        <dbReference type="PROSITE" id="PS51755"/>
    </source>
</evidence>
<dbReference type="Gene3D" id="3.40.50.10070">
    <property type="entry name" value="TolB, N-terminal domain"/>
    <property type="match status" value="1"/>
</dbReference>
<keyword evidence="5" id="KW-1185">Reference proteome</keyword>
<evidence type="ECO:0000256" key="2">
    <source>
        <dbReference type="PROSITE-ProRule" id="PRU01091"/>
    </source>
</evidence>
<dbReference type="SUPFAM" id="SSF46894">
    <property type="entry name" value="C-terminal effector domain of the bipartite response regulators"/>
    <property type="match status" value="1"/>
</dbReference>
<dbReference type="InterPro" id="IPR016032">
    <property type="entry name" value="Sig_transdc_resp-reg_C-effctor"/>
</dbReference>
<evidence type="ECO:0000313" key="4">
    <source>
        <dbReference type="EMBL" id="MBJ6372725.1"/>
    </source>
</evidence>
<dbReference type="Gene3D" id="1.25.40.10">
    <property type="entry name" value="Tetratricopeptide repeat domain"/>
    <property type="match status" value="2"/>
</dbReference>
<dbReference type="InterPro" id="IPR036388">
    <property type="entry name" value="WH-like_DNA-bd_sf"/>
</dbReference>
<dbReference type="CDD" id="cd00383">
    <property type="entry name" value="trans_reg_C"/>
    <property type="match status" value="1"/>
</dbReference>
<gene>
    <name evidence="4" type="ORF">JF290_14425</name>
</gene>
<dbReference type="PROSITE" id="PS51755">
    <property type="entry name" value="OMPR_PHOB"/>
    <property type="match status" value="1"/>
</dbReference>
<evidence type="ECO:0000313" key="5">
    <source>
        <dbReference type="Proteomes" id="UP000619079"/>
    </source>
</evidence>
<dbReference type="Pfam" id="PF00486">
    <property type="entry name" value="Trans_reg_C"/>
    <property type="match status" value="1"/>
</dbReference>
<feature type="DNA-binding region" description="OmpR/PhoB-type" evidence="2">
    <location>
        <begin position="1"/>
        <end position="94"/>
    </location>
</feature>
<reference evidence="4" key="1">
    <citation type="submission" date="2020-12" db="EMBL/GenBank/DDBJ databases">
        <title>Sedimentitalea sp. nov., isolated from sand in Incheon.</title>
        <authorList>
            <person name="Kim W."/>
        </authorList>
    </citation>
    <scope>NUCLEOTIDE SEQUENCE</scope>
    <source>
        <strain evidence="4">CAU 1593</strain>
    </source>
</reference>
<dbReference type="Gene3D" id="1.10.10.10">
    <property type="entry name" value="Winged helix-like DNA-binding domain superfamily/Winged helix DNA-binding domain"/>
    <property type="match status" value="1"/>
</dbReference>
<dbReference type="GO" id="GO:0003677">
    <property type="term" value="F:DNA binding"/>
    <property type="evidence" value="ECO:0007669"/>
    <property type="project" value="UniProtKB-UniRule"/>
</dbReference>
<accession>A0A8J7J795</accession>
<dbReference type="GO" id="GO:0006355">
    <property type="term" value="P:regulation of DNA-templated transcription"/>
    <property type="evidence" value="ECO:0007669"/>
    <property type="project" value="InterPro"/>
</dbReference>
<dbReference type="SMART" id="SM00862">
    <property type="entry name" value="Trans_reg_C"/>
    <property type="match status" value="1"/>
</dbReference>
<feature type="domain" description="OmpR/PhoB-type" evidence="3">
    <location>
        <begin position="1"/>
        <end position="94"/>
    </location>
</feature>
<name>A0A8J7J795_9RHOB</name>
<organism evidence="4 5">
    <name type="scientific">Sedimentitalea arenosa</name>
    <dbReference type="NCBI Taxonomy" id="2798803"/>
    <lineage>
        <taxon>Bacteria</taxon>
        <taxon>Pseudomonadati</taxon>
        <taxon>Pseudomonadota</taxon>
        <taxon>Alphaproteobacteria</taxon>
        <taxon>Rhodobacterales</taxon>
        <taxon>Paracoccaceae</taxon>
        <taxon>Sedimentitalea</taxon>
    </lineage>
</organism>
<protein>
    <submittedName>
        <fullName evidence="4">Winged helix-turn-helix domain-containing protein</fullName>
    </submittedName>
</protein>
<proteinExistence type="predicted"/>
<sequence>MDQYRFDDFILDRRKRQLLCGPDVVRVGARAFDLLEMLVMHRDRIVSRDEIMQAVWPGTIVGDNNLNVQVANLRRLLGADAIVTVPGRGLHFALDVLPDATALALPGRPSVVVLPFDMLGGDPDLDWLADGFVEDITTELSRFRDLFVVARNSAFAYRHTPRDLRAIALELGVRYVVKGSVRARADRVRVTAQLIDATNGGHVWAESFDRDMADHFETQARVARAIVTCLSPQIDRAEAERIRVIAPDDLTAHGLAQQGWSVISSGEMAYDRGLRDQAEDLARRALARDDASALAWRVLAWVAWWHVYHGTTDSVPDTLATGIDAATRAIAIEPTDHQARRLRAQLHLMNQDVAAGLPELRQAHEMNPNCAVTLCWLGIYEAINGNADIGVPLAEAGIRRSPRDPARGSMLCALGFAQFAARNYAATAECAEAALAESANGTTPLILGTIAYVGLGQIEKAAETFRRVQRIAPKLVEARLSGRWLSANPDYLTRAHTFFRIAAGLAPPQAADALR</sequence>
<dbReference type="Proteomes" id="UP000619079">
    <property type="component" value="Unassembled WGS sequence"/>
</dbReference>
<evidence type="ECO:0000256" key="1">
    <source>
        <dbReference type="ARBA" id="ARBA00023125"/>
    </source>
</evidence>
<dbReference type="InterPro" id="IPR001867">
    <property type="entry name" value="OmpR/PhoB-type_DNA-bd"/>
</dbReference>
<comment type="caution">
    <text evidence="4">The sequence shown here is derived from an EMBL/GenBank/DDBJ whole genome shotgun (WGS) entry which is preliminary data.</text>
</comment>
<dbReference type="SUPFAM" id="SSF48452">
    <property type="entry name" value="TPR-like"/>
    <property type="match status" value="1"/>
</dbReference>
<dbReference type="GO" id="GO:0000160">
    <property type="term" value="P:phosphorelay signal transduction system"/>
    <property type="evidence" value="ECO:0007669"/>
    <property type="project" value="InterPro"/>
</dbReference>
<dbReference type="EMBL" id="JAELVR010000010">
    <property type="protein sequence ID" value="MBJ6372725.1"/>
    <property type="molecule type" value="Genomic_DNA"/>
</dbReference>